<dbReference type="InterPro" id="IPR013783">
    <property type="entry name" value="Ig-like_fold"/>
</dbReference>
<sequence length="297" mass="34059">MIVGVCWRVCLLIVVCRCRSVLDEDYSNDYPSFDLQPQIKTIKVKSGTRYTLRCHHDDVQWLFKPCDSNFSGTIICDDNRKWKKIENVTSGRLHIGSASRKHKGLYRCLQRNGTVRRFKLNVYEPLYTGSPPTVSPLQISNITGPINMEFTIQCRVTSEVPPTIIWFKSCYGQKCDFRYHQTCYCHINTSISNHNTGTTYLSKYLIFDARDVDAGTYVCLAVNQFGKDDRNVTVAVPAKADRDVYSLLFLVPFGLLLVPLVAWLCYFEKRKRSPEVVVVVDQQKRLIRPVGPVNEIV</sequence>
<reference evidence="7" key="1">
    <citation type="submission" date="2022-01" db="EMBL/GenBank/DDBJ databases">
        <authorList>
            <person name="King R."/>
        </authorList>
    </citation>
    <scope>NUCLEOTIDE SEQUENCE</scope>
</reference>
<name>A0A9N9TU83_PHYSR</name>
<dbReference type="Gene3D" id="2.60.40.10">
    <property type="entry name" value="Immunoglobulins"/>
    <property type="match status" value="2"/>
</dbReference>
<dbReference type="InterPro" id="IPR003599">
    <property type="entry name" value="Ig_sub"/>
</dbReference>
<dbReference type="AlphaFoldDB" id="A0A9N9TU83"/>
<dbReference type="EMBL" id="OU900098">
    <property type="protein sequence ID" value="CAG9862652.1"/>
    <property type="molecule type" value="Genomic_DNA"/>
</dbReference>
<dbReference type="InterPro" id="IPR013098">
    <property type="entry name" value="Ig_I-set"/>
</dbReference>
<keyword evidence="8" id="KW-1185">Reference proteome</keyword>
<dbReference type="Pfam" id="PF07679">
    <property type="entry name" value="I-set"/>
    <property type="match status" value="1"/>
</dbReference>
<dbReference type="InterPro" id="IPR007110">
    <property type="entry name" value="Ig-like_dom"/>
</dbReference>
<dbReference type="PANTHER" id="PTHR45080">
    <property type="entry name" value="CONTACTIN 5"/>
    <property type="match status" value="1"/>
</dbReference>
<evidence type="ECO:0000256" key="2">
    <source>
        <dbReference type="ARBA" id="ARBA00023157"/>
    </source>
</evidence>
<dbReference type="GO" id="GO:0005886">
    <property type="term" value="C:plasma membrane"/>
    <property type="evidence" value="ECO:0007669"/>
    <property type="project" value="TreeGrafter"/>
</dbReference>
<keyword evidence="4" id="KW-0812">Transmembrane</keyword>
<keyword evidence="1 5" id="KW-0732">Signal</keyword>
<keyword evidence="4" id="KW-0472">Membrane</keyword>
<feature type="domain" description="Ig-like" evidence="6">
    <location>
        <begin position="132"/>
        <end position="233"/>
    </location>
</feature>
<organism evidence="7 8">
    <name type="scientific">Phyllotreta striolata</name>
    <name type="common">Striped flea beetle</name>
    <name type="synonym">Crioceris striolata</name>
    <dbReference type="NCBI Taxonomy" id="444603"/>
    <lineage>
        <taxon>Eukaryota</taxon>
        <taxon>Metazoa</taxon>
        <taxon>Ecdysozoa</taxon>
        <taxon>Arthropoda</taxon>
        <taxon>Hexapoda</taxon>
        <taxon>Insecta</taxon>
        <taxon>Pterygota</taxon>
        <taxon>Neoptera</taxon>
        <taxon>Endopterygota</taxon>
        <taxon>Coleoptera</taxon>
        <taxon>Polyphaga</taxon>
        <taxon>Cucujiformia</taxon>
        <taxon>Chrysomeloidea</taxon>
        <taxon>Chrysomelidae</taxon>
        <taxon>Galerucinae</taxon>
        <taxon>Alticini</taxon>
        <taxon>Phyllotreta</taxon>
    </lineage>
</organism>
<gene>
    <name evidence="7" type="ORF">PHYEVI_LOCUS8960</name>
</gene>
<dbReference type="SMART" id="SM00409">
    <property type="entry name" value="IG"/>
    <property type="match status" value="2"/>
</dbReference>
<feature type="chain" id="PRO_5040401385" description="Ig-like domain-containing protein" evidence="5">
    <location>
        <begin position="19"/>
        <end position="297"/>
    </location>
</feature>
<evidence type="ECO:0000313" key="7">
    <source>
        <dbReference type="EMBL" id="CAG9862652.1"/>
    </source>
</evidence>
<feature type="domain" description="Ig-like" evidence="6">
    <location>
        <begin position="31"/>
        <end position="121"/>
    </location>
</feature>
<protein>
    <recommendedName>
        <fullName evidence="6">Ig-like domain-containing protein</fullName>
    </recommendedName>
</protein>
<dbReference type="GO" id="GO:0007156">
    <property type="term" value="P:homophilic cell adhesion via plasma membrane adhesion molecules"/>
    <property type="evidence" value="ECO:0007669"/>
    <property type="project" value="TreeGrafter"/>
</dbReference>
<evidence type="ECO:0000313" key="8">
    <source>
        <dbReference type="Proteomes" id="UP001153712"/>
    </source>
</evidence>
<keyword evidence="3" id="KW-0393">Immunoglobulin domain</keyword>
<proteinExistence type="predicted"/>
<dbReference type="PROSITE" id="PS50835">
    <property type="entry name" value="IG_LIKE"/>
    <property type="match status" value="2"/>
</dbReference>
<evidence type="ECO:0000256" key="5">
    <source>
        <dbReference type="SAM" id="SignalP"/>
    </source>
</evidence>
<dbReference type="InterPro" id="IPR003598">
    <property type="entry name" value="Ig_sub2"/>
</dbReference>
<dbReference type="InterPro" id="IPR036179">
    <property type="entry name" value="Ig-like_dom_sf"/>
</dbReference>
<keyword evidence="2" id="KW-1015">Disulfide bond</keyword>
<accession>A0A9N9TU83</accession>
<evidence type="ECO:0000256" key="1">
    <source>
        <dbReference type="ARBA" id="ARBA00022729"/>
    </source>
</evidence>
<feature type="transmembrane region" description="Helical" evidence="4">
    <location>
        <begin position="244"/>
        <end position="266"/>
    </location>
</feature>
<dbReference type="Proteomes" id="UP001153712">
    <property type="component" value="Chromosome 5"/>
</dbReference>
<dbReference type="SUPFAM" id="SSF48726">
    <property type="entry name" value="Immunoglobulin"/>
    <property type="match status" value="2"/>
</dbReference>
<evidence type="ECO:0000259" key="6">
    <source>
        <dbReference type="PROSITE" id="PS50835"/>
    </source>
</evidence>
<evidence type="ECO:0000256" key="4">
    <source>
        <dbReference type="SAM" id="Phobius"/>
    </source>
</evidence>
<feature type="signal peptide" evidence="5">
    <location>
        <begin position="1"/>
        <end position="18"/>
    </location>
</feature>
<dbReference type="SMART" id="SM00408">
    <property type="entry name" value="IGc2"/>
    <property type="match status" value="2"/>
</dbReference>
<keyword evidence="4" id="KW-1133">Transmembrane helix</keyword>
<dbReference type="OrthoDB" id="6244905at2759"/>
<dbReference type="PANTHER" id="PTHR45080:SF8">
    <property type="entry name" value="IG-LIKE DOMAIN-CONTAINING PROTEIN"/>
    <property type="match status" value="1"/>
</dbReference>
<evidence type="ECO:0000256" key="3">
    <source>
        <dbReference type="ARBA" id="ARBA00023319"/>
    </source>
</evidence>
<dbReference type="InterPro" id="IPR050958">
    <property type="entry name" value="Cell_Adh-Cytoskel_Orgn"/>
</dbReference>